<protein>
    <submittedName>
        <fullName evidence="1">Uncharacterized protein</fullName>
    </submittedName>
</protein>
<organism evidence="1 2">
    <name type="scientific">Chryseobacterium rhizoplanae</name>
    <dbReference type="NCBI Taxonomy" id="1609531"/>
    <lineage>
        <taxon>Bacteria</taxon>
        <taxon>Pseudomonadati</taxon>
        <taxon>Bacteroidota</taxon>
        <taxon>Flavobacteriia</taxon>
        <taxon>Flavobacteriales</taxon>
        <taxon>Weeksellaceae</taxon>
        <taxon>Chryseobacterium group</taxon>
        <taxon>Chryseobacterium</taxon>
    </lineage>
</organism>
<evidence type="ECO:0000313" key="2">
    <source>
        <dbReference type="Proteomes" id="UP000316916"/>
    </source>
</evidence>
<dbReference type="EMBL" id="FXTC01000001">
    <property type="protein sequence ID" value="SMO41930.1"/>
    <property type="molecule type" value="Genomic_DNA"/>
</dbReference>
<sequence length="56" mass="6396">MENELITPQEPSELKPATDTLLVLNIHTNQIEMVKGIDKEGNLQKVPPQEKRIMSR</sequence>
<dbReference type="Proteomes" id="UP000316916">
    <property type="component" value="Unassembled WGS sequence"/>
</dbReference>
<proteinExistence type="predicted"/>
<keyword evidence="2" id="KW-1185">Reference proteome</keyword>
<accession>A0A521B5H0</accession>
<dbReference type="RefSeq" id="WP_228451461.1">
    <property type="nucleotide sequence ID" value="NZ_FXTC01000001.1"/>
</dbReference>
<name>A0A521B5H0_9FLAO</name>
<gene>
    <name evidence="1" type="ORF">SAMN06265171_101669</name>
</gene>
<evidence type="ECO:0000313" key="1">
    <source>
        <dbReference type="EMBL" id="SMO41930.1"/>
    </source>
</evidence>
<reference evidence="1 2" key="1">
    <citation type="submission" date="2017-05" db="EMBL/GenBank/DDBJ databases">
        <authorList>
            <person name="Varghese N."/>
            <person name="Submissions S."/>
        </authorList>
    </citation>
    <scope>NUCLEOTIDE SEQUENCE [LARGE SCALE GENOMIC DNA]</scope>
    <source>
        <strain evidence="1 2">DSM 29371</strain>
    </source>
</reference>
<dbReference type="AlphaFoldDB" id="A0A521B5H0"/>